<name>G0W8Q7_NAUDC</name>
<feature type="compositionally biased region" description="Low complexity" evidence="1">
    <location>
        <begin position="317"/>
        <end position="331"/>
    </location>
</feature>
<organism evidence="2 3">
    <name type="scientific">Naumovozyma dairenensis (strain ATCC 10597 / BCRC 20456 / CBS 421 / NBRC 0211 / NRRL Y-12639)</name>
    <name type="common">Saccharomyces dairenensis</name>
    <dbReference type="NCBI Taxonomy" id="1071378"/>
    <lineage>
        <taxon>Eukaryota</taxon>
        <taxon>Fungi</taxon>
        <taxon>Dikarya</taxon>
        <taxon>Ascomycota</taxon>
        <taxon>Saccharomycotina</taxon>
        <taxon>Saccharomycetes</taxon>
        <taxon>Saccharomycetales</taxon>
        <taxon>Saccharomycetaceae</taxon>
        <taxon>Naumovozyma</taxon>
    </lineage>
</organism>
<evidence type="ECO:0000313" key="3">
    <source>
        <dbReference type="Proteomes" id="UP000000689"/>
    </source>
</evidence>
<dbReference type="OrthoDB" id="4034976at2759"/>
<dbReference type="GO" id="GO:0003729">
    <property type="term" value="F:mRNA binding"/>
    <property type="evidence" value="ECO:0007669"/>
    <property type="project" value="EnsemblFungi"/>
</dbReference>
<gene>
    <name evidence="2" type="primary">NDAI0C05090</name>
    <name evidence="2" type="ordered locus">NDAI_0C05090</name>
</gene>
<dbReference type="GO" id="GO:0000243">
    <property type="term" value="C:commitment complex"/>
    <property type="evidence" value="ECO:0007669"/>
    <property type="project" value="EnsemblFungi"/>
</dbReference>
<dbReference type="Proteomes" id="UP000000689">
    <property type="component" value="Chromosome 3"/>
</dbReference>
<protein>
    <submittedName>
        <fullName evidence="2">Uncharacterized protein</fullName>
    </submittedName>
</protein>
<dbReference type="GeneID" id="11496302"/>
<dbReference type="GO" id="GO:0000398">
    <property type="term" value="P:mRNA splicing, via spliceosome"/>
    <property type="evidence" value="ECO:0007669"/>
    <property type="project" value="EnsemblFungi"/>
</dbReference>
<dbReference type="OMA" id="WKNLDRI"/>
<dbReference type="STRING" id="1071378.G0W8Q7"/>
<dbReference type="Pfam" id="PF19097">
    <property type="entry name" value="Snu56_snRNP"/>
    <property type="match status" value="1"/>
</dbReference>
<dbReference type="KEGG" id="ndi:NDAI_0C05090"/>
<dbReference type="InterPro" id="IPR043954">
    <property type="entry name" value="Snu56_snRNP"/>
</dbReference>
<dbReference type="eggNOG" id="ENOG502R3P5">
    <property type="taxonomic scope" value="Eukaryota"/>
</dbReference>
<dbReference type="RefSeq" id="XP_003669411.1">
    <property type="nucleotide sequence ID" value="XM_003669363.1"/>
</dbReference>
<feature type="region of interest" description="Disordered" evidence="1">
    <location>
        <begin position="317"/>
        <end position="340"/>
    </location>
</feature>
<evidence type="ECO:0000256" key="1">
    <source>
        <dbReference type="SAM" id="MobiDB-lite"/>
    </source>
</evidence>
<dbReference type="HOGENOM" id="CLU_554561_0_0_1"/>
<evidence type="ECO:0000313" key="2">
    <source>
        <dbReference type="EMBL" id="CCD24168.1"/>
    </source>
</evidence>
<accession>G0W8Q7</accession>
<keyword evidence="3" id="KW-1185">Reference proteome</keyword>
<dbReference type="AlphaFoldDB" id="G0W8Q7"/>
<dbReference type="GO" id="GO:0005685">
    <property type="term" value="C:U1 snRNP"/>
    <property type="evidence" value="ECO:0007669"/>
    <property type="project" value="EnsemblFungi"/>
</dbReference>
<proteinExistence type="predicted"/>
<reference evidence="2 3" key="1">
    <citation type="journal article" date="2011" name="Proc. Natl. Acad. Sci. U.S.A.">
        <title>Evolutionary erosion of yeast sex chromosomes by mating-type switching accidents.</title>
        <authorList>
            <person name="Gordon J.L."/>
            <person name="Armisen D."/>
            <person name="Proux-Wera E."/>
            <person name="Oheigeartaigh S.S."/>
            <person name="Byrne K.P."/>
            <person name="Wolfe K.H."/>
        </authorList>
    </citation>
    <scope>NUCLEOTIDE SEQUENCE [LARGE SCALE GENOMIC DNA]</scope>
    <source>
        <strain evidence="3">ATCC 10597 / BCRC 20456 / CBS 421 / NBRC 0211 / NRRL Y-12639</strain>
    </source>
</reference>
<dbReference type="EMBL" id="HE580269">
    <property type="protein sequence ID" value="CCD24168.1"/>
    <property type="molecule type" value="Genomic_DNA"/>
</dbReference>
<sequence>MPVKKRPRSYDTTFDLPTRKRRYQYSDIFESQDIWKNLDRIRAFHKNAEILIKNSCIFIDISPKADLDDIKLCLKKLNKFVSSKELQFHKSKDETFSSFITLQNFNILDCCLVLPILFALKSKASLRPLNRDFFKIPIDIPIGGTVYIHRNCKTEILRTQTQNTDIKFNVSEISQISNFKELHMNLPANKSLTHFMNAIVSFFSNAKFGKRADNISKRFAVALKGNEKRLKFGLSETSFIANGNGLFDMNLLMKSNIPIIETSEKNIANFVNTLKEYDNPTKPATLNTTVDRDLSKQNIKTVDSQTQRTQTAAQYQAQQQQRLQTDKQQATTSRYGTATSTINLSTTQESRLRHPADGTQQLSERPNFMTQEQIKEHCLATLKAAESYVKSKSLYQILKLYIKCPRRDYIDQVYQNLNDLRSTTNCNIVVLNLNNLHESDTWFSTLDVSKFTSFVQQPHQSTVRVVSIGGVGEYILKALEAISKIMEA</sequence>
<dbReference type="GO" id="GO:0071004">
    <property type="term" value="C:U2-type prespliceosome"/>
    <property type="evidence" value="ECO:0007669"/>
    <property type="project" value="EnsemblFungi"/>
</dbReference>